<name>A0ABU3ZYS4_9SPHN</name>
<dbReference type="EMBL" id="JAPTHD010000005">
    <property type="protein sequence ID" value="MDV5824678.1"/>
    <property type="molecule type" value="Genomic_DNA"/>
</dbReference>
<accession>A0ABU3ZYS4</accession>
<organism evidence="2 3">
    <name type="scientific">Sphingobium naphthae</name>
    <dbReference type="NCBI Taxonomy" id="1886786"/>
    <lineage>
        <taxon>Bacteria</taxon>
        <taxon>Pseudomonadati</taxon>
        <taxon>Pseudomonadota</taxon>
        <taxon>Alphaproteobacteria</taxon>
        <taxon>Sphingomonadales</taxon>
        <taxon>Sphingomonadaceae</taxon>
        <taxon>Sphingobium</taxon>
    </lineage>
</organism>
<feature type="domain" description="Phosphotyrosine protein phosphatase I" evidence="1">
    <location>
        <begin position="38"/>
        <end position="176"/>
    </location>
</feature>
<dbReference type="RefSeq" id="WP_317517338.1">
    <property type="nucleotide sequence ID" value="NZ_JAPTHD010000005.1"/>
</dbReference>
<dbReference type="Gene3D" id="3.40.50.2300">
    <property type="match status" value="1"/>
</dbReference>
<dbReference type="InterPro" id="IPR023485">
    <property type="entry name" value="Ptyr_pPase"/>
</dbReference>
<gene>
    <name evidence="2" type="ORF">O0R41_13825</name>
</gene>
<dbReference type="SMART" id="SM00226">
    <property type="entry name" value="LMWPc"/>
    <property type="match status" value="1"/>
</dbReference>
<keyword evidence="3" id="KW-1185">Reference proteome</keyword>
<dbReference type="SUPFAM" id="SSF52788">
    <property type="entry name" value="Phosphotyrosine protein phosphatases I"/>
    <property type="match status" value="1"/>
</dbReference>
<evidence type="ECO:0000259" key="1">
    <source>
        <dbReference type="SMART" id="SM00226"/>
    </source>
</evidence>
<sequence length="183" mass="20031">MIRPRFGTLRGLVRLAFSYPQLFLGLGAGRPVDPATVRRLVFVCQGNICRSAFAEAAARRAGLRAASLGLSTTPGRPAHPPAITAAQALGHDLQAHRATDLIDYQPQPGDLLLAMEVRQLGRLAADPRLRDVPRALLGRWTRPMMPHLHDPYGLDDRYMARCLARIDRAVARLALSFPGARLS</sequence>
<dbReference type="Pfam" id="PF01451">
    <property type="entry name" value="LMWPc"/>
    <property type="match status" value="1"/>
</dbReference>
<dbReference type="Proteomes" id="UP001185984">
    <property type="component" value="Unassembled WGS sequence"/>
</dbReference>
<protein>
    <submittedName>
        <fullName evidence="2">Phosphotyrosine protein phosphatase</fullName>
    </submittedName>
</protein>
<evidence type="ECO:0000313" key="3">
    <source>
        <dbReference type="Proteomes" id="UP001185984"/>
    </source>
</evidence>
<dbReference type="InterPro" id="IPR036196">
    <property type="entry name" value="Ptyr_pPase_sf"/>
</dbReference>
<comment type="caution">
    <text evidence="2">The sequence shown here is derived from an EMBL/GenBank/DDBJ whole genome shotgun (WGS) entry which is preliminary data.</text>
</comment>
<proteinExistence type="predicted"/>
<evidence type="ECO:0000313" key="2">
    <source>
        <dbReference type="EMBL" id="MDV5824678.1"/>
    </source>
</evidence>
<reference evidence="3" key="1">
    <citation type="journal article" date="2022" name="J Environ Chem Eng">
        <title>Biodegradation of petroleum oil using a constructed nonpathogenic and heavy metal-tolerant bacterial consortium isolated from marine sponges.</title>
        <authorList>
            <person name="Dechsakulwatana C."/>
            <person name="Rungsihiranrut A."/>
            <person name="Muangchinda C."/>
            <person name="Ningthoujam R."/>
            <person name="Klankeo P."/>
            <person name="Pinyakong O."/>
        </authorList>
    </citation>
    <scope>NUCLEOTIDE SEQUENCE [LARGE SCALE GENOMIC DNA]</scope>
    <source>
        <strain evidence="3">MO2-4</strain>
    </source>
</reference>